<dbReference type="PATRIC" id="fig|361183.4.peg.499"/>
<gene>
    <name evidence="2" type="ORF">AMC99_00506</name>
</gene>
<dbReference type="Pfam" id="PF19802">
    <property type="entry name" value="DUF6285"/>
    <property type="match status" value="1"/>
</dbReference>
<dbReference type="OrthoDB" id="8854461at2"/>
<reference evidence="2 3" key="1">
    <citation type="submission" date="2015-09" db="EMBL/GenBank/DDBJ databases">
        <title>Complete genome sequence of a benzo[a]pyrene-degrading bacterium Altererythrobacter epoxidivorans CGMCC 1.7731T.</title>
        <authorList>
            <person name="Li Z."/>
            <person name="Cheng H."/>
            <person name="Huo Y."/>
            <person name="Xu X."/>
        </authorList>
    </citation>
    <scope>NUCLEOTIDE SEQUENCE [LARGE SCALE GENOMIC DNA]</scope>
    <source>
        <strain evidence="2 3">CGMCC 1.7731</strain>
    </source>
</reference>
<protein>
    <recommendedName>
        <fullName evidence="1">DUF6285 domain-containing protein</fullName>
    </recommendedName>
</protein>
<dbReference type="InterPro" id="IPR046252">
    <property type="entry name" value="DUF6285"/>
</dbReference>
<feature type="domain" description="DUF6285" evidence="1">
    <location>
        <begin position="24"/>
        <end position="107"/>
    </location>
</feature>
<evidence type="ECO:0000259" key="1">
    <source>
        <dbReference type="Pfam" id="PF19802"/>
    </source>
</evidence>
<organism evidence="2 3">
    <name type="scientific">Altererythrobacter epoxidivorans</name>
    <dbReference type="NCBI Taxonomy" id="361183"/>
    <lineage>
        <taxon>Bacteria</taxon>
        <taxon>Pseudomonadati</taxon>
        <taxon>Pseudomonadota</taxon>
        <taxon>Alphaproteobacteria</taxon>
        <taxon>Sphingomonadales</taxon>
        <taxon>Erythrobacteraceae</taxon>
        <taxon>Altererythrobacter</taxon>
    </lineage>
</organism>
<dbReference type="KEGG" id="aep:AMC99_00506"/>
<dbReference type="RefSeq" id="WP_061922359.1">
    <property type="nucleotide sequence ID" value="NZ_CP012669.1"/>
</dbReference>
<dbReference type="AlphaFoldDB" id="A0A0M4LT24"/>
<accession>A0A0M4LT24</accession>
<dbReference type="STRING" id="361183.AMC99_00506"/>
<keyword evidence="3" id="KW-1185">Reference proteome</keyword>
<evidence type="ECO:0000313" key="3">
    <source>
        <dbReference type="Proteomes" id="UP000057938"/>
    </source>
</evidence>
<dbReference type="Proteomes" id="UP000057938">
    <property type="component" value="Chromosome"/>
</dbReference>
<sequence>MQDNPPPPLIIEEVSKALQEGLAAGFPQKVAANALSIAQRELVDGPRTDAAESERLSRLVGSEGDLAARNARLASMIAAGEIAISDELVGHLIATTIEKIEKDQPGYPSFRAWRGG</sequence>
<proteinExistence type="predicted"/>
<evidence type="ECO:0000313" key="2">
    <source>
        <dbReference type="EMBL" id="ALE15817.1"/>
    </source>
</evidence>
<name>A0A0M4LT24_9SPHN</name>
<dbReference type="EMBL" id="CP012669">
    <property type="protein sequence ID" value="ALE15817.1"/>
    <property type="molecule type" value="Genomic_DNA"/>
</dbReference>